<evidence type="ECO:0000313" key="3">
    <source>
        <dbReference type="EMBL" id="NKE38686.1"/>
    </source>
</evidence>
<dbReference type="SUPFAM" id="SSF48317">
    <property type="entry name" value="Acid phosphatase/Vanadium-dependent haloperoxidase"/>
    <property type="match status" value="1"/>
</dbReference>
<dbReference type="Proteomes" id="UP000584587">
    <property type="component" value="Unassembled WGS sequence"/>
</dbReference>
<dbReference type="EMBL" id="JAAVVK010000002">
    <property type="protein sequence ID" value="NKE38686.1"/>
    <property type="molecule type" value="Genomic_DNA"/>
</dbReference>
<evidence type="ECO:0000313" key="4">
    <source>
        <dbReference type="Proteomes" id="UP000584587"/>
    </source>
</evidence>
<keyword evidence="1" id="KW-0472">Membrane</keyword>
<dbReference type="RefSeq" id="WP_168105157.1">
    <property type="nucleotide sequence ID" value="NZ_CP051215.1"/>
</dbReference>
<keyword evidence="4" id="KW-1185">Reference proteome</keyword>
<comment type="caution">
    <text evidence="3">The sequence shown here is derived from an EMBL/GenBank/DDBJ whole genome shotgun (WGS) entry which is preliminary data.</text>
</comment>
<dbReference type="InterPro" id="IPR036938">
    <property type="entry name" value="PAP2/HPO_sf"/>
</dbReference>
<dbReference type="AlphaFoldDB" id="A0A846U1K3"/>
<feature type="transmembrane region" description="Helical" evidence="1">
    <location>
        <begin position="152"/>
        <end position="174"/>
    </location>
</feature>
<reference evidence="3 4" key="1">
    <citation type="submission" date="2020-04" db="EMBL/GenBank/DDBJ databases">
        <title>Complete genome sequence of Spiroplasma platyhelix ATCC 51748, an insect isolate.</title>
        <authorList>
            <person name="Green E.A."/>
            <person name="Klassen J.L."/>
        </authorList>
    </citation>
    <scope>NUCLEOTIDE SEQUENCE [LARGE SCALE GENOMIC DNA]</scope>
    <source>
        <strain evidence="3 4">PALS-1</strain>
    </source>
</reference>
<evidence type="ECO:0000259" key="2">
    <source>
        <dbReference type="Pfam" id="PF01569"/>
    </source>
</evidence>
<gene>
    <name evidence="3" type="ORF">HER12_02810</name>
</gene>
<feature type="transmembrane region" description="Helical" evidence="1">
    <location>
        <begin position="287"/>
        <end position="308"/>
    </location>
</feature>
<dbReference type="InterPro" id="IPR000326">
    <property type="entry name" value="PAP2/HPO"/>
</dbReference>
<feature type="transmembrane region" description="Helical" evidence="1">
    <location>
        <begin position="16"/>
        <end position="41"/>
    </location>
</feature>
<feature type="transmembrane region" description="Helical" evidence="1">
    <location>
        <begin position="194"/>
        <end position="211"/>
    </location>
</feature>
<keyword evidence="1" id="KW-1133">Transmembrane helix</keyword>
<accession>A0A846U1K3</accession>
<name>A0A846U1K3_9MOLU</name>
<sequence length="376" mass="43862">MKNNNKINFFVKKNSSFFFFFIPLLIIVLVSAGVVIATGWYSVDYKISEELAKGLQSEFGKYWTRFYEQLGNTELVVIILVYIAIILETLFLTKINQKKQGFKKNYWVVDTYYIIIFIGWVGFNLINIILIPNTDYGFGKGIDRTLLDDIKYQLTGAIIAFTLQTMLLVLGFYYVRYHLVKKQRILVEQFWLKAVKGLSYVIITYVVIVVLKGTTSRTYYYNAIFGDLISTRPDLLEAYKNSGFQYGYGADHASNIPWELQYPWWKPSLNLVDSNAYMPRFKLPWEYAFPSGHVNATYCTATGILLFLKNKNNDKVNWKIKVLFIFWLAHVLSMNFSLVVERFHWISDTAFTFVFSTLMILVIHFSVNKIFAKKIK</sequence>
<dbReference type="Gene3D" id="1.20.144.10">
    <property type="entry name" value="Phosphatidic acid phosphatase type 2/haloperoxidase"/>
    <property type="match status" value="1"/>
</dbReference>
<feature type="transmembrane region" description="Helical" evidence="1">
    <location>
        <begin position="75"/>
        <end position="92"/>
    </location>
</feature>
<organism evidence="3 4">
    <name type="scientific">Spiroplasma platyhelix PALS-1</name>
    <dbReference type="NCBI Taxonomy" id="1276218"/>
    <lineage>
        <taxon>Bacteria</taxon>
        <taxon>Bacillati</taxon>
        <taxon>Mycoplasmatota</taxon>
        <taxon>Mollicutes</taxon>
        <taxon>Entomoplasmatales</taxon>
        <taxon>Spiroplasmataceae</taxon>
        <taxon>Spiroplasma</taxon>
    </lineage>
</organism>
<feature type="transmembrane region" description="Helical" evidence="1">
    <location>
        <begin position="345"/>
        <end position="367"/>
    </location>
</feature>
<feature type="transmembrane region" description="Helical" evidence="1">
    <location>
        <begin position="112"/>
        <end position="132"/>
    </location>
</feature>
<feature type="domain" description="Phosphatidic acid phosphatase type 2/haloperoxidase" evidence="2">
    <location>
        <begin position="228"/>
        <end position="368"/>
    </location>
</feature>
<feature type="transmembrane region" description="Helical" evidence="1">
    <location>
        <begin position="320"/>
        <end position="339"/>
    </location>
</feature>
<proteinExistence type="predicted"/>
<protein>
    <submittedName>
        <fullName evidence="3">Phosphatase PAP2 family protein</fullName>
    </submittedName>
</protein>
<evidence type="ECO:0000256" key="1">
    <source>
        <dbReference type="SAM" id="Phobius"/>
    </source>
</evidence>
<dbReference type="CDD" id="cd01610">
    <property type="entry name" value="PAP2_like"/>
    <property type="match status" value="1"/>
</dbReference>
<keyword evidence="1" id="KW-0812">Transmembrane</keyword>
<dbReference type="Pfam" id="PF01569">
    <property type="entry name" value="PAP2"/>
    <property type="match status" value="1"/>
</dbReference>